<name>A0A3P6T8G7_CYLGO</name>
<dbReference type="AlphaFoldDB" id="A0A3P6T8G7"/>
<feature type="compositionally biased region" description="Polar residues" evidence="1">
    <location>
        <begin position="44"/>
        <end position="57"/>
    </location>
</feature>
<gene>
    <name evidence="2" type="ORF">CGOC_LOCUS7814</name>
</gene>
<reference evidence="2 3" key="1">
    <citation type="submission" date="2018-11" db="EMBL/GenBank/DDBJ databases">
        <authorList>
            <consortium name="Pathogen Informatics"/>
        </authorList>
    </citation>
    <scope>NUCLEOTIDE SEQUENCE [LARGE SCALE GENOMIC DNA]</scope>
</reference>
<organism evidence="2 3">
    <name type="scientific">Cylicostephanus goldi</name>
    <name type="common">Nematode worm</name>
    <dbReference type="NCBI Taxonomy" id="71465"/>
    <lineage>
        <taxon>Eukaryota</taxon>
        <taxon>Metazoa</taxon>
        <taxon>Ecdysozoa</taxon>
        <taxon>Nematoda</taxon>
        <taxon>Chromadorea</taxon>
        <taxon>Rhabditida</taxon>
        <taxon>Rhabditina</taxon>
        <taxon>Rhabditomorpha</taxon>
        <taxon>Strongyloidea</taxon>
        <taxon>Strongylidae</taxon>
        <taxon>Cylicostephanus</taxon>
    </lineage>
</organism>
<dbReference type="EMBL" id="UYRV01027689">
    <property type="protein sequence ID" value="VDK81337.1"/>
    <property type="molecule type" value="Genomic_DNA"/>
</dbReference>
<evidence type="ECO:0000256" key="1">
    <source>
        <dbReference type="SAM" id="MobiDB-lite"/>
    </source>
</evidence>
<keyword evidence="3" id="KW-1185">Reference proteome</keyword>
<proteinExistence type="predicted"/>
<feature type="region of interest" description="Disordered" evidence="1">
    <location>
        <begin position="41"/>
        <end position="70"/>
    </location>
</feature>
<evidence type="ECO:0000313" key="3">
    <source>
        <dbReference type="Proteomes" id="UP000271889"/>
    </source>
</evidence>
<dbReference type="Proteomes" id="UP000271889">
    <property type="component" value="Unassembled WGS sequence"/>
</dbReference>
<protein>
    <submittedName>
        <fullName evidence="2">Uncharacterized protein</fullName>
    </submittedName>
</protein>
<sequence length="70" mass="8025">MLPERIRKWCGLLFDLELLFQRSCSDVELTAYKVQETLEAKDISGSQEQHTSEQAATTIEPRLAKRSKSL</sequence>
<evidence type="ECO:0000313" key="2">
    <source>
        <dbReference type="EMBL" id="VDK81337.1"/>
    </source>
</evidence>
<accession>A0A3P6T8G7</accession>